<dbReference type="AlphaFoldDB" id="A0AAW9DQL3"/>
<comment type="caution">
    <text evidence="12">The sequence shown here is derived from an EMBL/GenBank/DDBJ whole genome shotgun (WGS) entry which is preliminary data.</text>
</comment>
<evidence type="ECO:0000256" key="6">
    <source>
        <dbReference type="ARBA" id="ARBA00022692"/>
    </source>
</evidence>
<feature type="transmembrane region" description="Helical" evidence="9">
    <location>
        <begin position="173"/>
        <end position="193"/>
    </location>
</feature>
<dbReference type="PROSITE" id="PS50928">
    <property type="entry name" value="ABC_TM1"/>
    <property type="match status" value="1"/>
</dbReference>
<dbReference type="EMBL" id="JAWXYB010000018">
    <property type="protein sequence ID" value="MDX5931285.1"/>
    <property type="molecule type" value="Genomic_DNA"/>
</dbReference>
<gene>
    <name evidence="12" type="primary">pstC</name>
    <name evidence="12" type="ORF">SIL87_10955</name>
</gene>
<dbReference type="Pfam" id="PF00528">
    <property type="entry name" value="BPD_transp_1"/>
    <property type="match status" value="1"/>
</dbReference>
<feature type="transmembrane region" description="Helical" evidence="9">
    <location>
        <begin position="296"/>
        <end position="315"/>
    </location>
</feature>
<feature type="transmembrane region" description="Helical" evidence="9">
    <location>
        <begin position="12"/>
        <end position="34"/>
    </location>
</feature>
<name>A0AAW9DQL3_ACIAO</name>
<keyword evidence="4" id="KW-1003">Cell membrane</keyword>
<reference evidence="12 13" key="1">
    <citation type="submission" date="2023-11" db="EMBL/GenBank/DDBJ databases">
        <title>MicrobeMod: A computational toolkit for identifying prokaryotic methylation and restriction-modification with nanopore sequencing.</title>
        <authorList>
            <person name="Crits-Christoph A."/>
            <person name="Kang S.C."/>
            <person name="Lee H."/>
            <person name="Ostrov N."/>
        </authorList>
    </citation>
    <scope>NUCLEOTIDE SEQUENCE [LARGE SCALE GENOMIC DNA]</scope>
    <source>
        <strain evidence="12 13">DSMZ 700</strain>
    </source>
</reference>
<dbReference type="Gene3D" id="1.10.3720.10">
    <property type="entry name" value="MetI-like"/>
    <property type="match status" value="1"/>
</dbReference>
<feature type="transmembrane region" description="Helical" evidence="9">
    <location>
        <begin position="75"/>
        <end position="104"/>
    </location>
</feature>
<dbReference type="GO" id="GO:0006817">
    <property type="term" value="P:phosphate ion transport"/>
    <property type="evidence" value="ECO:0007669"/>
    <property type="project" value="UniProtKB-KW"/>
</dbReference>
<dbReference type="GO" id="GO:0005886">
    <property type="term" value="C:plasma membrane"/>
    <property type="evidence" value="ECO:0007669"/>
    <property type="project" value="UniProtKB-SubCell"/>
</dbReference>
<dbReference type="PANTHER" id="PTHR30425">
    <property type="entry name" value="PHOSPHATE TRANSPORT SYSTEM PERMEASE PROTEIN PST"/>
    <property type="match status" value="1"/>
</dbReference>
<evidence type="ECO:0000256" key="3">
    <source>
        <dbReference type="ARBA" id="ARBA00022448"/>
    </source>
</evidence>
<dbReference type="GO" id="GO:0005315">
    <property type="term" value="F:phosphate transmembrane transporter activity"/>
    <property type="evidence" value="ECO:0007669"/>
    <property type="project" value="InterPro"/>
</dbReference>
<evidence type="ECO:0000256" key="4">
    <source>
        <dbReference type="ARBA" id="ARBA00022475"/>
    </source>
</evidence>
<evidence type="ECO:0000256" key="9">
    <source>
        <dbReference type="RuleBase" id="RU363032"/>
    </source>
</evidence>
<keyword evidence="8 9" id="KW-0472">Membrane</keyword>
<keyword evidence="13" id="KW-1185">Reference proteome</keyword>
<feature type="transmembrane region" description="Helical" evidence="9">
    <location>
        <begin position="258"/>
        <end position="276"/>
    </location>
</feature>
<comment type="function">
    <text evidence="10">Part of the binding-protein-dependent transport system for phosphate; probably responsible for the translocation of the substrate across the membrane.</text>
</comment>
<dbReference type="PANTHER" id="PTHR30425:SF1">
    <property type="entry name" value="PHOSPHATE TRANSPORT SYSTEM PERMEASE PROTEIN PSTC"/>
    <property type="match status" value="1"/>
</dbReference>
<sequence>MKRASGFRLSLTGIALLIPLALFIIVVFLAQYAWPAIGFNGIRFIGTIDWSLGNLYMNPVTVRGYSVPLGANYGILAFIVGTLLSSFLALLFALPVAVGTAIFLAEAAPDRLRPALSMLVELVAVVPSVVFGLWGIYVLAPLISHYIGPGITAVFGFIPFFNIHNSTGSGFGLLAAAIVLALMITPIIATTLYDALHQVPRELRESAVALGATRFEVVTKTMLPTVRVTLVGGVVLGLGRALGETMAVLMVSGGALNYLPKTIFTPISTMAAFILSQLDSALSDPTGMAVKSLAEIALVLFVITLAVNALARVIVRGATLVRNV</sequence>
<feature type="transmembrane region" description="Helical" evidence="9">
    <location>
        <begin position="230"/>
        <end position="251"/>
    </location>
</feature>
<feature type="transmembrane region" description="Helical" evidence="9">
    <location>
        <begin position="116"/>
        <end position="137"/>
    </location>
</feature>
<dbReference type="Proteomes" id="UP001279553">
    <property type="component" value="Unassembled WGS sequence"/>
</dbReference>
<keyword evidence="5 10" id="KW-0592">Phosphate transport</keyword>
<keyword evidence="7 9" id="KW-1133">Transmembrane helix</keyword>
<dbReference type="CDD" id="cd06261">
    <property type="entry name" value="TM_PBP2"/>
    <property type="match status" value="1"/>
</dbReference>
<feature type="transmembrane region" description="Helical" evidence="9">
    <location>
        <begin position="143"/>
        <end position="161"/>
    </location>
</feature>
<proteinExistence type="inferred from homology"/>
<evidence type="ECO:0000313" key="13">
    <source>
        <dbReference type="Proteomes" id="UP001279553"/>
    </source>
</evidence>
<keyword evidence="10" id="KW-0997">Cell inner membrane</keyword>
<feature type="domain" description="ABC transmembrane type-1" evidence="11">
    <location>
        <begin position="79"/>
        <end position="311"/>
    </location>
</feature>
<dbReference type="SUPFAM" id="SSF161098">
    <property type="entry name" value="MetI-like"/>
    <property type="match status" value="1"/>
</dbReference>
<dbReference type="InterPro" id="IPR035906">
    <property type="entry name" value="MetI-like_sf"/>
</dbReference>
<comment type="subcellular location">
    <subcellularLocation>
        <location evidence="10">Cell inner membrane</location>
        <topology evidence="10">Multi-pass membrane protein</topology>
    </subcellularLocation>
    <subcellularLocation>
        <location evidence="1 9">Cell membrane</location>
        <topology evidence="1 9">Multi-pass membrane protein</topology>
    </subcellularLocation>
</comment>
<accession>A0AAW9DQL3</accession>
<dbReference type="RefSeq" id="WP_319614209.1">
    <property type="nucleotide sequence ID" value="NZ_JAWXYB010000018.1"/>
</dbReference>
<protein>
    <recommendedName>
        <fullName evidence="10">Phosphate transport system permease protein</fullName>
    </recommendedName>
</protein>
<evidence type="ECO:0000256" key="5">
    <source>
        <dbReference type="ARBA" id="ARBA00022592"/>
    </source>
</evidence>
<comment type="similarity">
    <text evidence="2 10">Belongs to the binding-protein-dependent transport system permease family. CysTW subfamily.</text>
</comment>
<evidence type="ECO:0000256" key="7">
    <source>
        <dbReference type="ARBA" id="ARBA00022989"/>
    </source>
</evidence>
<keyword evidence="6 9" id="KW-0812">Transmembrane</keyword>
<dbReference type="InterPro" id="IPR051124">
    <property type="entry name" value="Phosphate_Transport_Permease"/>
</dbReference>
<evidence type="ECO:0000256" key="10">
    <source>
        <dbReference type="RuleBase" id="RU363054"/>
    </source>
</evidence>
<evidence type="ECO:0000256" key="2">
    <source>
        <dbReference type="ARBA" id="ARBA00007069"/>
    </source>
</evidence>
<keyword evidence="3 9" id="KW-0813">Transport</keyword>
<dbReference type="InterPro" id="IPR011864">
    <property type="entry name" value="Phosphate_PstC"/>
</dbReference>
<evidence type="ECO:0000313" key="12">
    <source>
        <dbReference type="EMBL" id="MDX5931285.1"/>
    </source>
</evidence>
<dbReference type="NCBIfam" id="TIGR02138">
    <property type="entry name" value="phosphate_pstC"/>
    <property type="match status" value="1"/>
</dbReference>
<organism evidence="12 13">
    <name type="scientific">Acidiphilium acidophilum</name>
    <name type="common">Thiobacillus acidophilus</name>
    <dbReference type="NCBI Taxonomy" id="76588"/>
    <lineage>
        <taxon>Bacteria</taxon>
        <taxon>Pseudomonadati</taxon>
        <taxon>Pseudomonadota</taxon>
        <taxon>Alphaproteobacteria</taxon>
        <taxon>Acetobacterales</taxon>
        <taxon>Acidocellaceae</taxon>
        <taxon>Acidiphilium</taxon>
    </lineage>
</organism>
<evidence type="ECO:0000259" key="11">
    <source>
        <dbReference type="PROSITE" id="PS50928"/>
    </source>
</evidence>
<evidence type="ECO:0000256" key="8">
    <source>
        <dbReference type="ARBA" id="ARBA00023136"/>
    </source>
</evidence>
<evidence type="ECO:0000256" key="1">
    <source>
        <dbReference type="ARBA" id="ARBA00004651"/>
    </source>
</evidence>
<dbReference type="InterPro" id="IPR000515">
    <property type="entry name" value="MetI-like"/>
</dbReference>